<dbReference type="InterPro" id="IPR050464">
    <property type="entry name" value="Zeta_carotene_desat/Oxidored"/>
</dbReference>
<dbReference type="SUPFAM" id="SSF51905">
    <property type="entry name" value="FAD/NAD(P)-binding domain"/>
    <property type="match status" value="1"/>
</dbReference>
<dbReference type="InterPro" id="IPR036188">
    <property type="entry name" value="FAD/NAD-bd_sf"/>
</dbReference>
<evidence type="ECO:0000313" key="4">
    <source>
        <dbReference type="Proteomes" id="UP001152320"/>
    </source>
</evidence>
<dbReference type="Proteomes" id="UP001152320">
    <property type="component" value="Chromosome 4"/>
</dbReference>
<organism evidence="3 4">
    <name type="scientific">Holothuria leucospilota</name>
    <name type="common">Black long sea cucumber</name>
    <name type="synonym">Mertensiothuria leucospilota</name>
    <dbReference type="NCBI Taxonomy" id="206669"/>
    <lineage>
        <taxon>Eukaryota</taxon>
        <taxon>Metazoa</taxon>
        <taxon>Echinodermata</taxon>
        <taxon>Eleutherozoa</taxon>
        <taxon>Echinozoa</taxon>
        <taxon>Holothuroidea</taxon>
        <taxon>Aspidochirotacea</taxon>
        <taxon>Aspidochirotida</taxon>
        <taxon>Holothuriidae</taxon>
        <taxon>Holothuria</taxon>
    </lineage>
</organism>
<feature type="signal peptide" evidence="1">
    <location>
        <begin position="1"/>
        <end position="21"/>
    </location>
</feature>
<dbReference type="Gene3D" id="3.50.50.60">
    <property type="entry name" value="FAD/NAD(P)-binding domain"/>
    <property type="match status" value="1"/>
</dbReference>
<comment type="caution">
    <text evidence="3">The sequence shown here is derived from an EMBL/GenBank/DDBJ whole genome shotgun (WGS) entry which is preliminary data.</text>
</comment>
<dbReference type="AlphaFoldDB" id="A0A9Q1CEM3"/>
<dbReference type="PANTHER" id="PTHR42923:SF43">
    <property type="entry name" value="AMINE OXIDASE"/>
    <property type="match status" value="1"/>
</dbReference>
<protein>
    <submittedName>
        <fullName evidence="3">Phytoene dehydrogenase, chloroplastic/chromoplastic</fullName>
    </submittedName>
</protein>
<proteinExistence type="predicted"/>
<dbReference type="OrthoDB" id="5046242at2759"/>
<keyword evidence="1" id="KW-0732">Signal</keyword>
<evidence type="ECO:0000259" key="2">
    <source>
        <dbReference type="Pfam" id="PF01593"/>
    </source>
</evidence>
<dbReference type="Pfam" id="PF01593">
    <property type="entry name" value="Amino_oxidase"/>
    <property type="match status" value="1"/>
</dbReference>
<dbReference type="InterPro" id="IPR002937">
    <property type="entry name" value="Amino_oxidase"/>
</dbReference>
<dbReference type="EMBL" id="JAIZAY010000004">
    <property type="protein sequence ID" value="KAJ8043540.1"/>
    <property type="molecule type" value="Genomic_DNA"/>
</dbReference>
<feature type="chain" id="PRO_5040185472" evidence="1">
    <location>
        <begin position="22"/>
        <end position="533"/>
    </location>
</feature>
<gene>
    <name evidence="3" type="ORF">HOLleu_10665</name>
</gene>
<evidence type="ECO:0000313" key="3">
    <source>
        <dbReference type="EMBL" id="KAJ8043540.1"/>
    </source>
</evidence>
<name>A0A9Q1CEM3_HOLLE</name>
<keyword evidence="4" id="KW-1185">Reference proteome</keyword>
<dbReference type="GO" id="GO:0016491">
    <property type="term" value="F:oxidoreductase activity"/>
    <property type="evidence" value="ECO:0007669"/>
    <property type="project" value="InterPro"/>
</dbReference>
<evidence type="ECO:0000256" key="1">
    <source>
        <dbReference type="SAM" id="SignalP"/>
    </source>
</evidence>
<reference evidence="3" key="1">
    <citation type="submission" date="2021-10" db="EMBL/GenBank/DDBJ databases">
        <title>Tropical sea cucumber genome reveals ecological adaptation and Cuvierian tubules defense mechanism.</title>
        <authorList>
            <person name="Chen T."/>
        </authorList>
    </citation>
    <scope>NUCLEOTIDE SEQUENCE</scope>
    <source>
        <strain evidence="3">Nanhai2018</strain>
        <tissue evidence="3">Muscle</tissue>
    </source>
</reference>
<sequence length="533" mass="60632">METWRTVLSVFAAILVYINLGGDPPRLIEPLNPNDPERLPNGVSKKVLIVGGGLAGLSAGLELAERGYNVTIKEKNHELGGRLMTEEIEVQGETFHIEHGFHGWFNNYHNMKDVRNRLGVNKFFYPWVENFFMYRDYELEEIHSIGPYPINLLLLALRSPNIQILKVICNPQVAWNNWFYDHDTVYEKFDNMTYSEWEEHFGVDKAFSEVLLKPALSASFNEGPVFSAAEMLMFSHLYFMGDAEADRREVTIVDHGTALINPWAERIKQLGGKIEVNSQVNGLQVNPHSGYVIHDEGEPAAHYDHVVLATDLPATQRLLGSLVDGNEDLPPAIMKTFKTLREDVDKIPIAPPYKVIRVWFDKHIKNSPNYNVLQTPQHHPINLIAQYSLLEKEYIDWREKTGGSVFEFHCYTWLKEDVPDDQVWEFITPTVKEIYPEIIERDFKIVGYHVFSSQNFASFASGLESSRPTSGHPQKLGIPNLSFAGDWLHTDYPSALMERAVSTGREAANHILLSDHVRQVPLKVTGSRGPGII</sequence>
<dbReference type="PANTHER" id="PTHR42923">
    <property type="entry name" value="PROTOPORPHYRINOGEN OXIDASE"/>
    <property type="match status" value="1"/>
</dbReference>
<feature type="domain" description="Amine oxidase" evidence="2">
    <location>
        <begin position="54"/>
        <end position="512"/>
    </location>
</feature>
<accession>A0A9Q1CEM3</accession>